<feature type="transmembrane region" description="Helical" evidence="1">
    <location>
        <begin position="147"/>
        <end position="165"/>
    </location>
</feature>
<feature type="transmembrane region" description="Helical" evidence="1">
    <location>
        <begin position="200"/>
        <end position="216"/>
    </location>
</feature>
<dbReference type="EMBL" id="BMZG01000003">
    <property type="protein sequence ID" value="GHA68233.1"/>
    <property type="molecule type" value="Genomic_DNA"/>
</dbReference>
<name>A0A8J3CM38_9BURK</name>
<dbReference type="RefSeq" id="WP_189491472.1">
    <property type="nucleotide sequence ID" value="NZ_BMZG01000003.1"/>
</dbReference>
<dbReference type="AlphaFoldDB" id="A0A8J3CM38"/>
<dbReference type="Proteomes" id="UP000614287">
    <property type="component" value="Unassembled WGS sequence"/>
</dbReference>
<comment type="caution">
    <text evidence="2">The sequence shown here is derived from an EMBL/GenBank/DDBJ whole genome shotgun (WGS) entry which is preliminary data.</text>
</comment>
<keyword evidence="3" id="KW-1185">Reference proteome</keyword>
<feature type="transmembrane region" description="Helical" evidence="1">
    <location>
        <begin position="83"/>
        <end position="105"/>
    </location>
</feature>
<gene>
    <name evidence="2" type="ORF">GCM10009007_06150</name>
</gene>
<organism evidence="2 3">
    <name type="scientific">Formosimonas limnophila</name>
    <dbReference type="NCBI Taxonomy" id="1384487"/>
    <lineage>
        <taxon>Bacteria</taxon>
        <taxon>Pseudomonadati</taxon>
        <taxon>Pseudomonadota</taxon>
        <taxon>Betaproteobacteria</taxon>
        <taxon>Burkholderiales</taxon>
        <taxon>Burkholderiaceae</taxon>
        <taxon>Formosimonas</taxon>
    </lineage>
</organism>
<evidence type="ECO:0000256" key="1">
    <source>
        <dbReference type="SAM" id="Phobius"/>
    </source>
</evidence>
<proteinExistence type="predicted"/>
<keyword evidence="1" id="KW-0472">Membrane</keyword>
<dbReference type="Pfam" id="PF09842">
    <property type="entry name" value="DUF2069"/>
    <property type="match status" value="1"/>
</dbReference>
<accession>A0A8J3CM38</accession>
<protein>
    <submittedName>
        <fullName evidence="2">Uncharacterized protein</fullName>
    </submittedName>
</protein>
<reference evidence="2" key="1">
    <citation type="journal article" date="2014" name="Int. J. Syst. Evol. Microbiol.">
        <title>Complete genome sequence of Corynebacterium casei LMG S-19264T (=DSM 44701T), isolated from a smear-ripened cheese.</title>
        <authorList>
            <consortium name="US DOE Joint Genome Institute (JGI-PGF)"/>
            <person name="Walter F."/>
            <person name="Albersmeier A."/>
            <person name="Kalinowski J."/>
            <person name="Ruckert C."/>
        </authorList>
    </citation>
    <scope>NUCLEOTIDE SEQUENCE</scope>
    <source>
        <strain evidence="2">KCTC 32501</strain>
    </source>
</reference>
<feature type="transmembrane region" description="Helical" evidence="1">
    <location>
        <begin position="59"/>
        <end position="77"/>
    </location>
</feature>
<feature type="transmembrane region" description="Helical" evidence="1">
    <location>
        <begin position="125"/>
        <end position="141"/>
    </location>
</feature>
<feature type="transmembrane region" description="Helical" evidence="1">
    <location>
        <begin position="28"/>
        <end position="47"/>
    </location>
</feature>
<dbReference type="InterPro" id="IPR018643">
    <property type="entry name" value="DUF2069_membrane"/>
</dbReference>
<feature type="transmembrane region" description="Helical" evidence="1">
    <location>
        <begin position="170"/>
        <end position="188"/>
    </location>
</feature>
<keyword evidence="1" id="KW-0812">Transmembrane</keyword>
<evidence type="ECO:0000313" key="2">
    <source>
        <dbReference type="EMBL" id="GHA68233.1"/>
    </source>
</evidence>
<sequence length="225" mass="24997">MKSAQQVSLTLAVLIVFCAVWETIGAPIRVGGSWLALKGLLLLPFVWKTWRGERRAFQILSLLILAYLLEGIMRAYADTLPMQRAFAWGEIVLSTLIFILTLRHLRTENLQHTPPSTKKPARKKITGPQYIIALCVIWGAIGFTTDGYLALKVALFLPLIVSFILTEKAALFITCPIILTTSAALLWSAPADPLLYETPYAWSALVLSLMGVYLSIRRAQPRNAS</sequence>
<reference evidence="2" key="2">
    <citation type="submission" date="2020-09" db="EMBL/GenBank/DDBJ databases">
        <authorList>
            <person name="Sun Q."/>
            <person name="Kim S."/>
        </authorList>
    </citation>
    <scope>NUCLEOTIDE SEQUENCE</scope>
    <source>
        <strain evidence="2">KCTC 32501</strain>
    </source>
</reference>
<evidence type="ECO:0000313" key="3">
    <source>
        <dbReference type="Proteomes" id="UP000614287"/>
    </source>
</evidence>
<keyword evidence="1" id="KW-1133">Transmembrane helix</keyword>